<keyword evidence="6" id="KW-0009">Actin-binding</keyword>
<dbReference type="Proteomes" id="UP001189624">
    <property type="component" value="Chromosome 2"/>
</dbReference>
<evidence type="ECO:0000256" key="4">
    <source>
        <dbReference type="ARBA" id="ARBA00023123"/>
    </source>
</evidence>
<evidence type="ECO:0000256" key="2">
    <source>
        <dbReference type="ARBA" id="ARBA00022840"/>
    </source>
</evidence>
<dbReference type="EMBL" id="OY731399">
    <property type="protein sequence ID" value="CAJ1932957.1"/>
    <property type="molecule type" value="Genomic_DNA"/>
</dbReference>
<dbReference type="Gene3D" id="3.40.850.10">
    <property type="entry name" value="Kinesin motor domain"/>
    <property type="match status" value="1"/>
</dbReference>
<evidence type="ECO:0000313" key="10">
    <source>
        <dbReference type="Proteomes" id="UP001189624"/>
    </source>
</evidence>
<keyword evidence="4 6" id="KW-0518">Myosin</keyword>
<keyword evidence="10" id="KW-1185">Reference proteome</keyword>
<evidence type="ECO:0000256" key="3">
    <source>
        <dbReference type="ARBA" id="ARBA00022860"/>
    </source>
</evidence>
<evidence type="ECO:0008006" key="11">
    <source>
        <dbReference type="Google" id="ProtNLM"/>
    </source>
</evidence>
<dbReference type="SUPFAM" id="SSF52540">
    <property type="entry name" value="P-loop containing nucleoside triphosphate hydrolases"/>
    <property type="match status" value="1"/>
</dbReference>
<proteinExistence type="inferred from homology"/>
<dbReference type="GO" id="GO:0005516">
    <property type="term" value="F:calmodulin binding"/>
    <property type="evidence" value="ECO:0007669"/>
    <property type="project" value="UniProtKB-KW"/>
</dbReference>
<dbReference type="InterPro" id="IPR027417">
    <property type="entry name" value="P-loop_NTPase"/>
</dbReference>
<sequence>MSSSKETRVDAIEASDSRKDWLVDSGDAIQVSPATLHDGQLNYVVGSHVWVEDPDLAWIDGEIQESNKNGVTIRFESGTRVVSKSVTMYPKDPEFPHNGVKDMTRLAYLHEPGVLHNLQIRYSANDIYVTSFE</sequence>
<dbReference type="GO" id="GO:0003779">
    <property type="term" value="F:actin binding"/>
    <property type="evidence" value="ECO:0007669"/>
    <property type="project" value="UniProtKB-KW"/>
</dbReference>
<evidence type="ECO:0000256" key="1">
    <source>
        <dbReference type="ARBA" id="ARBA00022741"/>
    </source>
</evidence>
<dbReference type="GO" id="GO:0003774">
    <property type="term" value="F:cytoskeletal motor activity"/>
    <property type="evidence" value="ECO:0007669"/>
    <property type="project" value="InterPro"/>
</dbReference>
<dbReference type="InterPro" id="IPR036961">
    <property type="entry name" value="Kinesin_motor_dom_sf"/>
</dbReference>
<comment type="caution">
    <text evidence="6">Lacks conserved residue(s) required for the propagation of feature annotation.</text>
</comment>
<dbReference type="GO" id="GO:0016459">
    <property type="term" value="C:myosin complex"/>
    <property type="evidence" value="ECO:0007669"/>
    <property type="project" value="UniProtKB-KW"/>
</dbReference>
<feature type="domain" description="Myosin motor" evidence="7">
    <location>
        <begin position="98"/>
        <end position="133"/>
    </location>
</feature>
<dbReference type="PROSITE" id="PS51456">
    <property type="entry name" value="MYOSIN_MOTOR"/>
    <property type="match status" value="1"/>
</dbReference>
<evidence type="ECO:0000256" key="5">
    <source>
        <dbReference type="ARBA" id="ARBA00023175"/>
    </source>
</evidence>
<keyword evidence="3" id="KW-0112">Calmodulin-binding</keyword>
<organism evidence="9 10">
    <name type="scientific">Sphenostylis stenocarpa</name>
    <dbReference type="NCBI Taxonomy" id="92480"/>
    <lineage>
        <taxon>Eukaryota</taxon>
        <taxon>Viridiplantae</taxon>
        <taxon>Streptophyta</taxon>
        <taxon>Embryophyta</taxon>
        <taxon>Tracheophyta</taxon>
        <taxon>Spermatophyta</taxon>
        <taxon>Magnoliopsida</taxon>
        <taxon>eudicotyledons</taxon>
        <taxon>Gunneridae</taxon>
        <taxon>Pentapetalae</taxon>
        <taxon>rosids</taxon>
        <taxon>fabids</taxon>
        <taxon>Fabales</taxon>
        <taxon>Fabaceae</taxon>
        <taxon>Papilionoideae</taxon>
        <taxon>50 kb inversion clade</taxon>
        <taxon>NPAAA clade</taxon>
        <taxon>indigoferoid/millettioid clade</taxon>
        <taxon>Phaseoleae</taxon>
        <taxon>Sphenostylis</taxon>
    </lineage>
</organism>
<dbReference type="InterPro" id="IPR004009">
    <property type="entry name" value="SH3_Myosin"/>
</dbReference>
<feature type="domain" description="Myosin N-terminal SH3-like" evidence="8">
    <location>
        <begin position="44"/>
        <end position="93"/>
    </location>
</feature>
<name>A0AA86S395_9FABA</name>
<dbReference type="Pfam" id="PF02736">
    <property type="entry name" value="Myosin_N"/>
    <property type="match status" value="1"/>
</dbReference>
<evidence type="ECO:0000313" key="9">
    <source>
        <dbReference type="EMBL" id="CAJ1932957.1"/>
    </source>
</evidence>
<keyword evidence="1" id="KW-0547">Nucleotide-binding</keyword>
<reference evidence="9" key="1">
    <citation type="submission" date="2023-10" db="EMBL/GenBank/DDBJ databases">
        <authorList>
            <person name="Domelevo Entfellner J.-B."/>
        </authorList>
    </citation>
    <scope>NUCLEOTIDE SEQUENCE</scope>
</reference>
<accession>A0AA86S395</accession>
<keyword evidence="2" id="KW-0067">ATP-binding</keyword>
<comment type="similarity">
    <text evidence="6">Belongs to the TRAFAC class myosin-kinesin ATPase superfamily. Myosin family.</text>
</comment>
<evidence type="ECO:0000259" key="8">
    <source>
        <dbReference type="PROSITE" id="PS51844"/>
    </source>
</evidence>
<dbReference type="GO" id="GO:0005524">
    <property type="term" value="F:ATP binding"/>
    <property type="evidence" value="ECO:0007669"/>
    <property type="project" value="UniProtKB-KW"/>
</dbReference>
<gene>
    <name evidence="9" type="ORF">AYBTSS11_LOCUS6079</name>
</gene>
<dbReference type="AlphaFoldDB" id="A0AA86S395"/>
<dbReference type="Gramene" id="rna-AYBTSS11_LOCUS6079">
    <property type="protein sequence ID" value="CAJ1932957.1"/>
    <property type="gene ID" value="gene-AYBTSS11_LOCUS6079"/>
</dbReference>
<evidence type="ECO:0000259" key="7">
    <source>
        <dbReference type="PROSITE" id="PS51456"/>
    </source>
</evidence>
<evidence type="ECO:0000256" key="6">
    <source>
        <dbReference type="PROSITE-ProRule" id="PRU00782"/>
    </source>
</evidence>
<protein>
    <recommendedName>
        <fullName evidence="11">Myosin N-terminal SH3-like domain-containing protein</fullName>
    </recommendedName>
</protein>
<dbReference type="PROSITE" id="PS51844">
    <property type="entry name" value="SH3_LIKE"/>
    <property type="match status" value="1"/>
</dbReference>
<dbReference type="InterPro" id="IPR001609">
    <property type="entry name" value="Myosin_head_motor_dom-like"/>
</dbReference>
<keyword evidence="5" id="KW-0505">Motor protein</keyword>